<dbReference type="Proteomes" id="UP000266615">
    <property type="component" value="Unassembled WGS sequence"/>
</dbReference>
<reference evidence="14 15" key="1">
    <citation type="submission" date="2018-09" db="EMBL/GenBank/DDBJ databases">
        <title>Nesterenkonia natronophila sp. nov., an alkaliphilic actinobacteriume isolated from a soda lake, and emended description of the genus Nesterenkonia.</title>
        <authorList>
            <person name="Menes R.J."/>
            <person name="Iriarte A."/>
        </authorList>
    </citation>
    <scope>NUCLEOTIDE SEQUENCE [LARGE SCALE GENOMIC DNA]</scope>
    <source>
        <strain evidence="14 15">M8</strain>
    </source>
</reference>
<feature type="transmembrane region" description="Helical" evidence="13">
    <location>
        <begin position="53"/>
        <end position="71"/>
    </location>
</feature>
<gene>
    <name evidence="14" type="ORF">D3250_10400</name>
</gene>
<dbReference type="Pfam" id="PF06736">
    <property type="entry name" value="TMEM175"/>
    <property type="match status" value="1"/>
</dbReference>
<feature type="transmembrane region" description="Helical" evidence="13">
    <location>
        <begin position="121"/>
        <end position="146"/>
    </location>
</feature>
<accession>A0A3A4F090</accession>
<keyword evidence="6" id="KW-0631">Potassium channel</keyword>
<evidence type="ECO:0000256" key="11">
    <source>
        <dbReference type="ARBA" id="ARBA00023303"/>
    </source>
</evidence>
<comment type="catalytic activity">
    <reaction evidence="12">
        <text>K(+)(in) = K(+)(out)</text>
        <dbReference type="Rhea" id="RHEA:29463"/>
        <dbReference type="ChEBI" id="CHEBI:29103"/>
    </reaction>
</comment>
<dbReference type="GO" id="GO:0015252">
    <property type="term" value="F:proton channel activity"/>
    <property type="evidence" value="ECO:0007669"/>
    <property type="project" value="InterPro"/>
</dbReference>
<keyword evidence="5 13" id="KW-0812">Transmembrane</keyword>
<evidence type="ECO:0000256" key="7">
    <source>
        <dbReference type="ARBA" id="ARBA00022958"/>
    </source>
</evidence>
<comment type="similarity">
    <text evidence="2">Belongs to the TMEM175 family.</text>
</comment>
<evidence type="ECO:0000256" key="6">
    <source>
        <dbReference type="ARBA" id="ARBA00022826"/>
    </source>
</evidence>
<name>A0A3A4F090_9MICC</name>
<keyword evidence="10 13" id="KW-0472">Membrane</keyword>
<keyword evidence="11" id="KW-0407">Ion channel</keyword>
<evidence type="ECO:0000256" key="2">
    <source>
        <dbReference type="ARBA" id="ARBA00006920"/>
    </source>
</evidence>
<comment type="caution">
    <text evidence="14">The sequence shown here is derived from an EMBL/GenBank/DDBJ whole genome shotgun (WGS) entry which is preliminary data.</text>
</comment>
<dbReference type="GO" id="GO:0016020">
    <property type="term" value="C:membrane"/>
    <property type="evidence" value="ECO:0007669"/>
    <property type="project" value="UniProtKB-SubCell"/>
</dbReference>
<evidence type="ECO:0000256" key="10">
    <source>
        <dbReference type="ARBA" id="ARBA00023136"/>
    </source>
</evidence>
<dbReference type="RefSeq" id="WP_119903315.1">
    <property type="nucleotide sequence ID" value="NZ_QYZP01000003.1"/>
</dbReference>
<evidence type="ECO:0000256" key="5">
    <source>
        <dbReference type="ARBA" id="ARBA00022692"/>
    </source>
</evidence>
<keyword evidence="8 13" id="KW-1133">Transmembrane helix</keyword>
<dbReference type="InterPro" id="IPR010617">
    <property type="entry name" value="TMEM175-like"/>
</dbReference>
<evidence type="ECO:0000256" key="1">
    <source>
        <dbReference type="ARBA" id="ARBA00004141"/>
    </source>
</evidence>
<evidence type="ECO:0000256" key="12">
    <source>
        <dbReference type="ARBA" id="ARBA00034430"/>
    </source>
</evidence>
<keyword evidence="3" id="KW-0813">Transport</keyword>
<evidence type="ECO:0000256" key="4">
    <source>
        <dbReference type="ARBA" id="ARBA00022538"/>
    </source>
</evidence>
<proteinExistence type="inferred from homology"/>
<keyword evidence="4" id="KW-0633">Potassium transport</keyword>
<evidence type="ECO:0000256" key="8">
    <source>
        <dbReference type="ARBA" id="ARBA00022989"/>
    </source>
</evidence>
<feature type="transmembrane region" description="Helical" evidence="13">
    <location>
        <begin position="77"/>
        <end position="101"/>
    </location>
</feature>
<evidence type="ECO:0000313" key="15">
    <source>
        <dbReference type="Proteomes" id="UP000266615"/>
    </source>
</evidence>
<sequence>MPPRYGRESQEFARVLNLSDALFAIAMTLLVFSTMDASGVRLDATMGAFSGQGAELIAFVVSFAVVANFWWVHHRFFAVLGFIEPGLIAINLALLGAVALVPYPTSLLGRDPTLRGTVVPFLLLLSLIALLHLSLLLRAGAVGAWWRRMPEGLLRWVVAGWGSSTAVTLLALGVSFAVPAVGLAMLLLTWPAEALVRWRAPDAYADWG</sequence>
<dbReference type="AlphaFoldDB" id="A0A3A4F090"/>
<feature type="transmembrane region" description="Helical" evidence="13">
    <location>
        <begin position="12"/>
        <end position="32"/>
    </location>
</feature>
<evidence type="ECO:0000256" key="13">
    <source>
        <dbReference type="SAM" id="Phobius"/>
    </source>
</evidence>
<keyword evidence="7" id="KW-0630">Potassium</keyword>
<protein>
    <submittedName>
        <fullName evidence="14">DUF1211 domain-containing protein</fullName>
    </submittedName>
</protein>
<evidence type="ECO:0000256" key="9">
    <source>
        <dbReference type="ARBA" id="ARBA00023065"/>
    </source>
</evidence>
<keyword evidence="9" id="KW-0406">Ion transport</keyword>
<evidence type="ECO:0000256" key="3">
    <source>
        <dbReference type="ARBA" id="ARBA00022448"/>
    </source>
</evidence>
<dbReference type="OrthoDB" id="7626281at2"/>
<keyword evidence="15" id="KW-1185">Reference proteome</keyword>
<feature type="transmembrane region" description="Helical" evidence="13">
    <location>
        <begin position="166"/>
        <end position="190"/>
    </location>
</feature>
<dbReference type="GO" id="GO:0005267">
    <property type="term" value="F:potassium channel activity"/>
    <property type="evidence" value="ECO:0007669"/>
    <property type="project" value="UniProtKB-KW"/>
</dbReference>
<dbReference type="EMBL" id="QYZP01000003">
    <property type="protein sequence ID" value="RJN31248.1"/>
    <property type="molecule type" value="Genomic_DNA"/>
</dbReference>
<comment type="subcellular location">
    <subcellularLocation>
        <location evidence="1">Membrane</location>
        <topology evidence="1">Multi-pass membrane protein</topology>
    </subcellularLocation>
</comment>
<evidence type="ECO:0000313" key="14">
    <source>
        <dbReference type="EMBL" id="RJN31248.1"/>
    </source>
</evidence>
<organism evidence="14 15">
    <name type="scientific">Nesterenkonia natronophila</name>
    <dbReference type="NCBI Taxonomy" id="2174932"/>
    <lineage>
        <taxon>Bacteria</taxon>
        <taxon>Bacillati</taxon>
        <taxon>Actinomycetota</taxon>
        <taxon>Actinomycetes</taxon>
        <taxon>Micrococcales</taxon>
        <taxon>Micrococcaceae</taxon>
        <taxon>Nesterenkonia</taxon>
    </lineage>
</organism>